<dbReference type="Pfam" id="PF04205">
    <property type="entry name" value="FMN_bind"/>
    <property type="match status" value="1"/>
</dbReference>
<dbReference type="KEGG" id="plei:Q9312_11505"/>
<keyword evidence="3" id="KW-1185">Reference proteome</keyword>
<evidence type="ECO:0000259" key="1">
    <source>
        <dbReference type="SMART" id="SM00900"/>
    </source>
</evidence>
<protein>
    <submittedName>
        <fullName evidence="2">FMN-binding protein</fullName>
    </submittedName>
</protein>
<evidence type="ECO:0000313" key="2">
    <source>
        <dbReference type="EMBL" id="WMS85843.1"/>
    </source>
</evidence>
<dbReference type="InterPro" id="IPR007329">
    <property type="entry name" value="FMN-bd"/>
</dbReference>
<reference evidence="2 3" key="1">
    <citation type="submission" date="2023-08" db="EMBL/GenBank/DDBJ databases">
        <title>Pleionea litopenaei sp. nov., isolated from stomach of juvenile Litopenaeus vannamei.</title>
        <authorList>
            <person name="Rho A.M."/>
            <person name="Hwang C.Y."/>
        </authorList>
    </citation>
    <scope>NUCLEOTIDE SEQUENCE [LARGE SCALE GENOMIC DNA]</scope>
    <source>
        <strain evidence="2 3">HL-JVS1</strain>
    </source>
</reference>
<dbReference type="Proteomes" id="UP001239782">
    <property type="component" value="Chromosome"/>
</dbReference>
<evidence type="ECO:0000313" key="3">
    <source>
        <dbReference type="Proteomes" id="UP001239782"/>
    </source>
</evidence>
<name>A0AA51RQU4_9GAMM</name>
<proteinExistence type="predicted"/>
<dbReference type="GO" id="GO:0010181">
    <property type="term" value="F:FMN binding"/>
    <property type="evidence" value="ECO:0007669"/>
    <property type="project" value="InterPro"/>
</dbReference>
<sequence length="179" mass="20429">MIMMRITVIFIVNLFSLLAAAEEVYLEPSFFIQQQFTETPETKYFWLTKEHKLKLTEITGHKPSKLRIKYWVVGQKSAWILEEIGKEQLITTGISVENGKIQALQVLIYRESRGYEVRQNFFTEQYIGASLDKSLDLDQTIDGITGATLSVRALNTMAKSALYMHANAVTNEEQKTAAN</sequence>
<gene>
    <name evidence="2" type="ORF">Q9312_11505</name>
</gene>
<dbReference type="GO" id="GO:0016020">
    <property type="term" value="C:membrane"/>
    <property type="evidence" value="ECO:0007669"/>
    <property type="project" value="InterPro"/>
</dbReference>
<accession>A0AA51RQU4</accession>
<dbReference type="SMART" id="SM00900">
    <property type="entry name" value="FMN_bind"/>
    <property type="match status" value="1"/>
</dbReference>
<feature type="domain" description="FMN-binding" evidence="1">
    <location>
        <begin position="85"/>
        <end position="165"/>
    </location>
</feature>
<dbReference type="EMBL" id="CP133548">
    <property type="protein sequence ID" value="WMS85843.1"/>
    <property type="molecule type" value="Genomic_DNA"/>
</dbReference>
<dbReference type="RefSeq" id="WP_309200996.1">
    <property type="nucleotide sequence ID" value="NZ_CP133548.1"/>
</dbReference>
<dbReference type="AlphaFoldDB" id="A0AA51RQU4"/>
<organism evidence="2 3">
    <name type="scientific">Pleionea litopenaei</name>
    <dbReference type="NCBI Taxonomy" id="3070815"/>
    <lineage>
        <taxon>Bacteria</taxon>
        <taxon>Pseudomonadati</taxon>
        <taxon>Pseudomonadota</taxon>
        <taxon>Gammaproteobacteria</taxon>
        <taxon>Oceanospirillales</taxon>
        <taxon>Pleioneaceae</taxon>
        <taxon>Pleionea</taxon>
    </lineage>
</organism>